<reference evidence="3" key="1">
    <citation type="submission" date="2025-08" db="UniProtKB">
        <authorList>
            <consortium name="Ensembl"/>
        </authorList>
    </citation>
    <scope>IDENTIFICATION</scope>
</reference>
<evidence type="ECO:0000313" key="4">
    <source>
        <dbReference type="Proteomes" id="UP000694403"/>
    </source>
</evidence>
<keyword evidence="4" id="KW-1185">Reference proteome</keyword>
<dbReference type="InterPro" id="IPR016187">
    <property type="entry name" value="CTDL_fold"/>
</dbReference>
<dbReference type="PROSITE" id="PS50041">
    <property type="entry name" value="C_TYPE_LECTIN_2"/>
    <property type="match status" value="1"/>
</dbReference>
<organism evidence="3 4">
    <name type="scientific">Chelydra serpentina</name>
    <name type="common">Snapping turtle</name>
    <name type="synonym">Testudo serpentina</name>
    <dbReference type="NCBI Taxonomy" id="8475"/>
    <lineage>
        <taxon>Eukaryota</taxon>
        <taxon>Metazoa</taxon>
        <taxon>Chordata</taxon>
        <taxon>Craniata</taxon>
        <taxon>Vertebrata</taxon>
        <taxon>Euteleostomi</taxon>
        <taxon>Archelosauria</taxon>
        <taxon>Testudinata</taxon>
        <taxon>Testudines</taxon>
        <taxon>Cryptodira</taxon>
        <taxon>Durocryptodira</taxon>
        <taxon>Americhelydia</taxon>
        <taxon>Chelydroidea</taxon>
        <taxon>Chelydridae</taxon>
        <taxon>Chelydra</taxon>
    </lineage>
</organism>
<dbReference type="InterPro" id="IPR018378">
    <property type="entry name" value="C-type_lectin_CS"/>
</dbReference>
<evidence type="ECO:0000313" key="3">
    <source>
        <dbReference type="Ensembl" id="ENSCSRP00000021865.1"/>
    </source>
</evidence>
<dbReference type="AlphaFoldDB" id="A0A8C3SZG0"/>
<feature type="domain" description="C-type lectin" evidence="2">
    <location>
        <begin position="20"/>
        <end position="72"/>
    </location>
</feature>
<dbReference type="InterPro" id="IPR001304">
    <property type="entry name" value="C-type_lectin-like"/>
</dbReference>
<dbReference type="PROSITE" id="PS00615">
    <property type="entry name" value="C_TYPE_LECTIN_1"/>
    <property type="match status" value="1"/>
</dbReference>
<dbReference type="Pfam" id="PF00059">
    <property type="entry name" value="Lectin_C"/>
    <property type="match status" value="1"/>
</dbReference>
<protein>
    <recommendedName>
        <fullName evidence="2">C-type lectin domain-containing protein</fullName>
    </recommendedName>
</protein>
<dbReference type="SUPFAM" id="SSF56436">
    <property type="entry name" value="C-type lectin-like"/>
    <property type="match status" value="1"/>
</dbReference>
<evidence type="ECO:0000256" key="1">
    <source>
        <dbReference type="ARBA" id="ARBA00023157"/>
    </source>
</evidence>
<proteinExistence type="predicted"/>
<dbReference type="PANTHER" id="PTHR22803">
    <property type="entry name" value="MANNOSE, PHOSPHOLIPASE, LECTIN RECEPTOR RELATED"/>
    <property type="match status" value="1"/>
</dbReference>
<keyword evidence="1" id="KW-1015">Disulfide bond</keyword>
<dbReference type="InterPro" id="IPR016186">
    <property type="entry name" value="C-type_lectin-like/link_sf"/>
</dbReference>
<evidence type="ECO:0000259" key="2">
    <source>
        <dbReference type="PROSITE" id="PS50041"/>
    </source>
</evidence>
<reference evidence="3" key="2">
    <citation type="submission" date="2025-09" db="UniProtKB">
        <authorList>
            <consortium name="Ensembl"/>
        </authorList>
    </citation>
    <scope>IDENTIFICATION</scope>
</reference>
<sequence>MSPLCSSHTKEESQNLPHFWGSPLLLIWALGYSNWASNEPNNSEGIEDCVEVHSSGNWNDRSCAEKRLIICEY</sequence>
<name>A0A8C3SZG0_CHESE</name>
<accession>A0A8C3SZG0</accession>
<dbReference type="Proteomes" id="UP000694403">
    <property type="component" value="Unplaced"/>
</dbReference>
<dbReference type="InterPro" id="IPR050111">
    <property type="entry name" value="C-type_lectin/snaclec_domain"/>
</dbReference>
<dbReference type="Ensembl" id="ENSCSRT00000022830.1">
    <property type="protein sequence ID" value="ENSCSRP00000021865.1"/>
    <property type="gene ID" value="ENSCSRG00000016534.1"/>
</dbReference>
<dbReference type="Gene3D" id="3.10.100.10">
    <property type="entry name" value="Mannose-Binding Protein A, subunit A"/>
    <property type="match status" value="1"/>
</dbReference>